<keyword evidence="4" id="KW-0677">Repeat</keyword>
<dbReference type="SMART" id="SM00041">
    <property type="entry name" value="CT"/>
    <property type="match status" value="1"/>
</dbReference>
<dbReference type="FunFam" id="2.10.25.10:FF:000674">
    <property type="entry name" value="Mucin-2"/>
    <property type="match status" value="1"/>
</dbReference>
<dbReference type="InterPro" id="IPR002919">
    <property type="entry name" value="TIL_dom"/>
</dbReference>
<evidence type="ECO:0000256" key="1">
    <source>
        <dbReference type="ARBA" id="ARBA00004613"/>
    </source>
</evidence>
<dbReference type="InterPro" id="IPR036084">
    <property type="entry name" value="Ser_inhib-like_sf"/>
</dbReference>
<evidence type="ECO:0000256" key="9">
    <source>
        <dbReference type="SAM" id="MobiDB-lite"/>
    </source>
</evidence>
<evidence type="ECO:0000256" key="3">
    <source>
        <dbReference type="ARBA" id="ARBA00022729"/>
    </source>
</evidence>
<dbReference type="InterPro" id="IPR058753">
    <property type="entry name" value="TIL_OTOGL_Mucin"/>
</dbReference>
<dbReference type="SMART" id="SM00832">
    <property type="entry name" value="C8"/>
    <property type="match status" value="4"/>
</dbReference>
<evidence type="ECO:0000313" key="13">
    <source>
        <dbReference type="Proteomes" id="UP001501940"/>
    </source>
</evidence>
<dbReference type="PANTHER" id="PTHR11339">
    <property type="entry name" value="EXTRACELLULAR MATRIX GLYCOPROTEIN RELATED"/>
    <property type="match status" value="1"/>
</dbReference>
<dbReference type="SUPFAM" id="SSF57603">
    <property type="entry name" value="FnI-like domain"/>
    <property type="match status" value="1"/>
</dbReference>
<keyword evidence="5" id="KW-0186">Copper</keyword>
<feature type="region of interest" description="Disordered" evidence="9">
    <location>
        <begin position="1771"/>
        <end position="1801"/>
    </location>
</feature>
<feature type="domain" description="VWFD" evidence="11">
    <location>
        <begin position="19"/>
        <end position="174"/>
    </location>
</feature>
<evidence type="ECO:0000256" key="2">
    <source>
        <dbReference type="ARBA" id="ARBA00022525"/>
    </source>
</evidence>
<feature type="domain" description="VWFD" evidence="11">
    <location>
        <begin position="355"/>
        <end position="506"/>
    </location>
</feature>
<dbReference type="GO" id="GO:0005576">
    <property type="term" value="C:extracellular region"/>
    <property type="evidence" value="ECO:0007669"/>
    <property type="project" value="UniProtKB-SubCell"/>
</dbReference>
<feature type="region of interest" description="Disordered" evidence="9">
    <location>
        <begin position="1163"/>
        <end position="1234"/>
    </location>
</feature>
<evidence type="ECO:0008006" key="14">
    <source>
        <dbReference type="Google" id="ProtNLM"/>
    </source>
</evidence>
<feature type="domain" description="VWFD" evidence="11">
    <location>
        <begin position="1877"/>
        <end position="2048"/>
    </location>
</feature>
<dbReference type="PROSITE" id="PS01225">
    <property type="entry name" value="CTCK_2"/>
    <property type="match status" value="1"/>
</dbReference>
<evidence type="ECO:0000313" key="12">
    <source>
        <dbReference type="Ensembl" id="ENSAOCP00000013396.2"/>
    </source>
</evidence>
<evidence type="ECO:0000256" key="4">
    <source>
        <dbReference type="ARBA" id="ARBA00022737"/>
    </source>
</evidence>
<dbReference type="Pfam" id="PF13330">
    <property type="entry name" value="Mucin2_WxxW"/>
    <property type="match status" value="3"/>
</dbReference>
<dbReference type="Pfam" id="PF25962">
    <property type="entry name" value="TIL_OTOGL_Mucin"/>
    <property type="match status" value="1"/>
</dbReference>
<dbReference type="InterPro" id="IPR006207">
    <property type="entry name" value="Cys_knot_C"/>
</dbReference>
<dbReference type="InterPro" id="IPR001007">
    <property type="entry name" value="VWF_dom"/>
</dbReference>
<proteinExistence type="predicted"/>
<reference evidence="12" key="2">
    <citation type="submission" date="2025-08" db="UniProtKB">
        <authorList>
            <consortium name="Ensembl"/>
        </authorList>
    </citation>
    <scope>IDENTIFICATION</scope>
</reference>
<reference evidence="12" key="3">
    <citation type="submission" date="2025-09" db="UniProtKB">
        <authorList>
            <consortium name="Ensembl"/>
        </authorList>
    </citation>
    <scope>IDENTIFICATION</scope>
</reference>
<accession>A0A3Q1BYD1</accession>
<feature type="domain" description="CTCK" evidence="10">
    <location>
        <begin position="2239"/>
        <end position="2326"/>
    </location>
</feature>
<dbReference type="InterPro" id="IPR025155">
    <property type="entry name" value="WxxW_domain"/>
</dbReference>
<feature type="domain" description="VWFD" evidence="11">
    <location>
        <begin position="783"/>
        <end position="953"/>
    </location>
</feature>
<evidence type="ECO:0000256" key="7">
    <source>
        <dbReference type="ARBA" id="ARBA00023180"/>
    </source>
</evidence>
<feature type="region of interest" description="Disordered" evidence="9">
    <location>
        <begin position="1345"/>
        <end position="1513"/>
    </location>
</feature>
<feature type="compositionally biased region" description="Low complexity" evidence="9">
    <location>
        <begin position="1179"/>
        <end position="1234"/>
    </location>
</feature>
<evidence type="ECO:0000256" key="8">
    <source>
        <dbReference type="PROSITE-ProRule" id="PRU00039"/>
    </source>
</evidence>
<keyword evidence="13" id="KW-1185">Reference proteome</keyword>
<protein>
    <recommendedName>
        <fullName evidence="14">Mucin 2, oligomeric mucus/gel-forming</fullName>
    </recommendedName>
</protein>
<keyword evidence="6 8" id="KW-1015">Disulfide bond</keyword>
<dbReference type="SMART" id="SM00216">
    <property type="entry name" value="VWD"/>
    <property type="match status" value="4"/>
</dbReference>
<organism evidence="12 13">
    <name type="scientific">Amphiprion ocellaris</name>
    <name type="common">Clown anemonefish</name>
    <dbReference type="NCBI Taxonomy" id="80972"/>
    <lineage>
        <taxon>Eukaryota</taxon>
        <taxon>Metazoa</taxon>
        <taxon>Chordata</taxon>
        <taxon>Craniata</taxon>
        <taxon>Vertebrata</taxon>
        <taxon>Euteleostomi</taxon>
        <taxon>Actinopterygii</taxon>
        <taxon>Neopterygii</taxon>
        <taxon>Teleostei</taxon>
        <taxon>Neoteleostei</taxon>
        <taxon>Acanthomorphata</taxon>
        <taxon>Ovalentaria</taxon>
        <taxon>Pomacentridae</taxon>
        <taxon>Amphiprion</taxon>
    </lineage>
</organism>
<dbReference type="PROSITE" id="PS51233">
    <property type="entry name" value="VWFD"/>
    <property type="match status" value="4"/>
</dbReference>
<dbReference type="PANTHER" id="PTHR11339:SF371">
    <property type="entry name" value="MUCIN-2"/>
    <property type="match status" value="1"/>
</dbReference>
<reference evidence="12 13" key="1">
    <citation type="submission" date="2022-01" db="EMBL/GenBank/DDBJ databases">
        <title>A chromosome-scale genome assembly of the false clownfish, Amphiprion ocellaris.</title>
        <authorList>
            <person name="Ryu T."/>
        </authorList>
    </citation>
    <scope>NUCLEOTIDE SEQUENCE [LARGE SCALE GENOMIC DNA]</scope>
</reference>
<dbReference type="InterPro" id="IPR014853">
    <property type="entry name" value="VWF/SSPO/ZAN-like_Cys-rich_dom"/>
</dbReference>
<evidence type="ECO:0000256" key="6">
    <source>
        <dbReference type="ARBA" id="ARBA00023157"/>
    </source>
</evidence>
<feature type="region of interest" description="Disordered" evidence="9">
    <location>
        <begin position="1622"/>
        <end position="1659"/>
    </location>
</feature>
<name>A0A3Q1BYD1_AMPOC</name>
<dbReference type="InterPro" id="IPR001846">
    <property type="entry name" value="VWF_type-D"/>
</dbReference>
<feature type="disulfide bond" evidence="8">
    <location>
        <begin position="2264"/>
        <end position="2318"/>
    </location>
</feature>
<feature type="disulfide bond" evidence="8">
    <location>
        <begin position="2253"/>
        <end position="2302"/>
    </location>
</feature>
<dbReference type="InterPro" id="IPR050780">
    <property type="entry name" value="Mucin_vWF_Thrombospondin_sf"/>
</dbReference>
<dbReference type="SMART" id="SM00215">
    <property type="entry name" value="VWC_out"/>
    <property type="match status" value="2"/>
</dbReference>
<evidence type="ECO:0000259" key="10">
    <source>
        <dbReference type="PROSITE" id="PS01225"/>
    </source>
</evidence>
<dbReference type="FunFam" id="2.10.25.10:FF:000153">
    <property type="entry name" value="MUC5B isoform 1"/>
    <property type="match status" value="1"/>
</dbReference>
<dbReference type="Pfam" id="PF08742">
    <property type="entry name" value="C8"/>
    <property type="match status" value="4"/>
</dbReference>
<comment type="subcellular location">
    <subcellularLocation>
        <location evidence="1">Secreted</location>
    </subcellularLocation>
</comment>
<dbReference type="GeneTree" id="ENSGT00940000164871"/>
<dbReference type="AlphaFoldDB" id="A0A3Q1BYD1"/>
<keyword evidence="2" id="KW-0964">Secreted</keyword>
<dbReference type="Pfam" id="PF00094">
    <property type="entry name" value="VWD"/>
    <property type="match status" value="5"/>
</dbReference>
<evidence type="ECO:0000259" key="11">
    <source>
        <dbReference type="PROSITE" id="PS51233"/>
    </source>
</evidence>
<sequence length="2342" mass="258357">HDFNLYLCKCFPVHNHVSSICSTWGREHFKTFDGDVYQFPGTCEYNLVSDCHESYQEFSVHVKRTENDGNPTVSYVVVTINDLVNLPYYKAGVQVEKNAVYIKLQSKVGITVMWNGDDAVMVELDHEYASLTCGLCGDFNGVSVYDEFIHNGRKISPIEFGNKHKVHRSNDDCEDPYEEEDESLESQTICEEKLRSESWSSCTKLINPAPYIQACVQDMCSCTNSSEDFCVCSTLSEFSRQCSHAEGEPPSWRTPQFCAKQCPFNMVYEESGSPCMDTCTHQDTSSLCEEHKMDGCFCPPGTVFDDISMRGCIAQSECQCKHSKVYNSGEIYQQDREKCTCLEGRWACEILQTPATCAVEEGSHVTTFDGKTYTFHGECYYTLAKVESKVSAPKFTILLNAKVIILIDTVYGNTTLMTDSVFIQVIFHASSFHILLQTSFGLQIQIQHVPLMQVYVSLEQSYRAKTRGLCGNYNMVLSDDMKTPQGIIEGTAATFSNSWKANLVCQDREERLDDPCSLSVENEKYAKHWCALLLGPNNTFTQCHSVVDPEIYYKRCTYASCNCEKSEACLCAVFSSYTRACASKGVFLIDWREKVCGKYTESCPASQTFSYKHQRCQLTCKSLGSVQQSCISDFLPVDGCSCSEGLYQNENGICVPMEKCPCYHNEVYIKPGKSISGTFVTACPSPKVFFNCSATVAEELGLQCARTCLNLDSDDCISTDCESGCVCPGGLLDDGKGSCVNENECPCQHNGHLYIPGAQIPNQCNTCTCKGGKWKCTEEKCPGTCIIYGSGHYETFDQQTYGFQGHCAYVAVKNNCGNKQVQDKFGVITENVPCGTTGTTCSKTVRIHLGRKEIKLSKGKYEESDLGNGTEIQYRIRKVGLYLVVESAIGLAVMWDRKTTVRILLEPQHSGEVCGLCGNFDGDGQNDFTTSGQLVVSNPLEFANSWKVSSNCPDVEVNVNPCEATPNRHHWAKMKCSIITGQTFKDCHNKVDPRPFHDNCVKDSCACDSGGDCECFCTAVAAYAQACNEAGVCVAWRTPDICPVFCDYYNSPDDCKWHYNPCHTPCYKTCLNPQGICSNPIPNLEGCYPVCPEDKPIFDEKNQTCVDICPYCIYNGTVYEENEVIYNVTDNLGMCYYAICINATVIHGNQSCNITTPTTTVGPTATTTIPTTQPPTTTPLPTTTTTITTKPPTTTAGPTTTPITQPPTTTAGPPTTTTATTPKTQPPTTTAAPTTTNPCITCEWSDWYNVHDPSTDHSDWETYENITNSGLQICDKRWFIDCRAVHFPDMDFNDYKNQTGQIVSCDVDYGLICKVEDQSRPPRKCFDYKIRVCCEVNTCVSTTPTPGLTTTTTITTPTSQPPTTTEGPTTTVTAQSPTPTAGLTTTTTTPTTQPPTTTAGPTTTTTVTTPTTQPPTTTAGPTTAIIVTTPTTEPPTTTASPMTTTTLRTPTTQHPTTTPGATTTSTTPTTQPPTTTVGSTTTTTVTTQPPTTTAGPTTTLRTQPPTTSAAPTTTNPCITCEWSDWYNVHDPSTDHSDWETYENITNSGLQICDKRWFIDCRAVHFPDLDFNDYKNQTGQIVSCDVDYGLICKVEDQSRPPRKCFDYKIRVCCEVNTCVSTTPTPGSTTTTTVTTQPPTTTAGPTTTLRTQPPTTSAAPTTTNPCITCEWSDWYNVHDPSTDHSDWETYENITNSGLQICDKRWFIDCRAVHFPDMDFNDYKNQTGQVVSCDVDYGLICKVEDQSRPPRKCFDYKIRVCCEVNICVSTTPTAQPPTTTMGPTTTTTTPTTQSPTTAGPTTTTITTTPITVATVKTGGPITKSPTPTQNETFFLCNCTMAKCIENNTIEIVPYECPPIKNITCTNGKKPVLVYDEYYCCVCEGWGDPHYITFDGFYYSYQGNCTYVLMEEILPRHYLKIYIDNVFCDPTEDVSCPRSLIISYGSEVVTLINHNLLGAPEFLPSYGIKVVNTGINLVLEIPRLQVVITFGITGFSVTLPFQYFGSNTQGHCGTCTNNQADDCMLPGGQLVESCAVMADYWPAKDIYQPNCLVPPVLPTSVPEPPTLEPCNADSICDLLYNSPFAECHPFVSPDNFYRGCVFDSCHVSNPAVECTSLQTYAAACAQAGVCLHWRNHTTICGKQPLIVLLFNVGIFNERFEYKCQDCICEETTKTVTCKPKVCPALPIANCTGEGFVLVNQTNPSDPCCSAYVCHFYFFWVEDVEIKTTNYIVFWKGVEKEKGCKLASMKTRVSHKGCQSEQEVDMPYCEGSCNTFTMYSQAAAAMQHTCSCCKETRSSNRTVDLFCLNGDTIPYTYMHVEDCGCGHTDCTRAAAPPARRKRSFTLL</sequence>
<comment type="caution">
    <text evidence="8">Lacks conserved residue(s) required for the propagation of feature annotation.</text>
</comment>
<keyword evidence="7" id="KW-0325">Glycoprotein</keyword>
<dbReference type="Proteomes" id="UP001501940">
    <property type="component" value="Chromosome 3"/>
</dbReference>
<dbReference type="PROSITE" id="PS01185">
    <property type="entry name" value="CTCK_1"/>
    <property type="match status" value="1"/>
</dbReference>
<keyword evidence="3" id="KW-0732">Signal</keyword>
<dbReference type="Gene3D" id="2.10.25.10">
    <property type="entry name" value="Laminin"/>
    <property type="match status" value="3"/>
</dbReference>
<dbReference type="Ensembl" id="ENSAOCT00000031035.2">
    <property type="protein sequence ID" value="ENSAOCP00000013396.2"/>
    <property type="gene ID" value="ENSAOCG00000029017.1"/>
</dbReference>
<feature type="disulfide bond" evidence="8">
    <location>
        <begin position="2268"/>
        <end position="2320"/>
    </location>
</feature>
<dbReference type="CDD" id="cd19941">
    <property type="entry name" value="TIL"/>
    <property type="match status" value="3"/>
</dbReference>
<dbReference type="Pfam" id="PF23244">
    <property type="entry name" value="VWF"/>
    <property type="match status" value="1"/>
</dbReference>
<dbReference type="SUPFAM" id="SSF57567">
    <property type="entry name" value="Serine protease inhibitors"/>
    <property type="match status" value="3"/>
</dbReference>
<dbReference type="Pfam" id="PF01826">
    <property type="entry name" value="TIL"/>
    <property type="match status" value="1"/>
</dbReference>
<evidence type="ECO:0000256" key="5">
    <source>
        <dbReference type="ARBA" id="ARBA00023008"/>
    </source>
</evidence>